<evidence type="ECO:0000313" key="1">
    <source>
        <dbReference type="EMBL" id="PLB48756.1"/>
    </source>
</evidence>
<dbReference type="VEuPathDB" id="FungiDB:P170DRAFT_167606"/>
<dbReference type="GeneID" id="36550306"/>
<dbReference type="AlphaFoldDB" id="A0A2I2G798"/>
<accession>A0A2I2G798</accession>
<name>A0A2I2G798_9EURO</name>
<keyword evidence="2" id="KW-1185">Reference proteome</keyword>
<comment type="caution">
    <text evidence="1">The sequence shown here is derived from an EMBL/GenBank/DDBJ whole genome shotgun (WGS) entry which is preliminary data.</text>
</comment>
<gene>
    <name evidence="1" type="ORF">P170DRAFT_167606</name>
</gene>
<evidence type="ECO:0000313" key="2">
    <source>
        <dbReference type="Proteomes" id="UP000234275"/>
    </source>
</evidence>
<protein>
    <submittedName>
        <fullName evidence="1">Uncharacterized protein</fullName>
    </submittedName>
</protein>
<proteinExistence type="predicted"/>
<dbReference type="RefSeq" id="XP_024704058.1">
    <property type="nucleotide sequence ID" value="XM_024842608.1"/>
</dbReference>
<dbReference type="Proteomes" id="UP000234275">
    <property type="component" value="Unassembled WGS sequence"/>
</dbReference>
<dbReference type="EMBL" id="MSFO01000004">
    <property type="protein sequence ID" value="PLB48756.1"/>
    <property type="molecule type" value="Genomic_DNA"/>
</dbReference>
<sequence>MPSYRIRDGIKYYHGDAALAFPTRVVGPILELLFGDASESQGGYSWKPQSSLAGYKATISIALGSATFRRAAVTSTTTCTLGRSLLDHLVCSSYIPDPGG</sequence>
<reference evidence="1 2" key="1">
    <citation type="submission" date="2016-12" db="EMBL/GenBank/DDBJ databases">
        <title>The genomes of Aspergillus section Nigri reveals drivers in fungal speciation.</title>
        <authorList>
            <consortium name="DOE Joint Genome Institute"/>
            <person name="Vesth T.C."/>
            <person name="Nybo J."/>
            <person name="Theobald S."/>
            <person name="Brandl J."/>
            <person name="Frisvad J.C."/>
            <person name="Nielsen K.F."/>
            <person name="Lyhne E.K."/>
            <person name="Kogle M.E."/>
            <person name="Kuo A."/>
            <person name="Riley R."/>
            <person name="Clum A."/>
            <person name="Nolan M."/>
            <person name="Lipzen A."/>
            <person name="Salamov A."/>
            <person name="Henrissat B."/>
            <person name="Wiebenga A."/>
            <person name="De Vries R.P."/>
            <person name="Grigoriev I.V."/>
            <person name="Mortensen U.H."/>
            <person name="Andersen M.R."/>
            <person name="Baker S.E."/>
        </authorList>
    </citation>
    <scope>NUCLEOTIDE SEQUENCE [LARGE SCALE GENOMIC DNA]</scope>
    <source>
        <strain evidence="1 2">IBT 23096</strain>
    </source>
</reference>
<organism evidence="1 2">
    <name type="scientific">Aspergillus steynii IBT 23096</name>
    <dbReference type="NCBI Taxonomy" id="1392250"/>
    <lineage>
        <taxon>Eukaryota</taxon>
        <taxon>Fungi</taxon>
        <taxon>Dikarya</taxon>
        <taxon>Ascomycota</taxon>
        <taxon>Pezizomycotina</taxon>
        <taxon>Eurotiomycetes</taxon>
        <taxon>Eurotiomycetidae</taxon>
        <taxon>Eurotiales</taxon>
        <taxon>Aspergillaceae</taxon>
        <taxon>Aspergillus</taxon>
        <taxon>Aspergillus subgen. Circumdati</taxon>
    </lineage>
</organism>